<dbReference type="InterPro" id="IPR036388">
    <property type="entry name" value="WH-like_DNA-bd_sf"/>
</dbReference>
<geneLocation type="plasmid" evidence="5">
    <name>pr1cp1</name>
</geneLocation>
<feature type="domain" description="HTH luxR-type" evidence="3">
    <location>
        <begin position="842"/>
        <end position="907"/>
    </location>
</feature>
<dbReference type="GO" id="GO:0004016">
    <property type="term" value="F:adenylate cyclase activity"/>
    <property type="evidence" value="ECO:0007669"/>
    <property type="project" value="TreeGrafter"/>
</dbReference>
<dbReference type="GO" id="GO:0005524">
    <property type="term" value="F:ATP binding"/>
    <property type="evidence" value="ECO:0007669"/>
    <property type="project" value="UniProtKB-KW"/>
</dbReference>
<dbReference type="PRINTS" id="PR00038">
    <property type="entry name" value="HTHLUXR"/>
</dbReference>
<dbReference type="Proteomes" id="UP000186108">
    <property type="component" value="Plasmid pR1CP1"/>
</dbReference>
<dbReference type="InterPro" id="IPR027417">
    <property type="entry name" value="P-loop_NTPase"/>
</dbReference>
<sequence>MLLGRATACRTLDRLLCETRSGHSGTLVLRGDPGIGKSALLDYLAERASGCRVVRARGVESEMELAFSGLHQLCAPMLHQLERLPAPQRDALGIAFGLRAANSPDRFLVGLAVLSLLSEVAEEQPLVCLIDDVQWLDHASVQALAFAGRRLLAEPVLLVFAVREIRQQELLGLPDLVVGGIGDRDARQLLTSAIRGRLDAQVLDRIIAETHGNPLALLELPRGLTSAQLAGGFGLPTRPLASRIEQSFRSRLEVLSPETQLLLLTASAEPVGDAGLLWRAAGILGIDPSAAAPAEDAGLLELGSRVQFRHPLVRSAAYKAATLSDRRKVHRALAEATDQHADPDRRAWHRACAAPGPDETVAAELEHSAGRAQGRGGVAAAAAFLERAAELTPESALLGTRALAAAQAKFDAGSPDRATELLATVEMSPLDDLQRARAERLRAQITFARIRGSGAPALLLGAARRLSLLDAGLARETYLEMLGAVMFAGRFGGSRGLREAAEAARAAPPGPRPPRAIDLLLDGLATRFAEGYAAGVPQLKNALRALCRDAGLSEDDARWLWLACRVATDVWDDDSWHELASLQVRLARGAGALNVLPIALTYRAGVCVHAGEFAAASALIDEAETITQATGNAPLRYTSLVLAAWRGQEPEVLKLTQASLDDATRRGEGRAITLAEYATAVLYNGFGQYQAAFEAAQKACEHDDLGLCGWALIELIEAAARNGRPQTAAAAFERLEERTRASGTDWALGIEARSRALLSNDDAADALYREAIERLTRSRIVVHLFRARLLYGEWLRRENHRSASREHLRAAHEMFSHIGAGGFAERARRELLATGETARKRTADTFGELTAQEGQIARLACGGYTNPEIGGQLFISSRTVEWHLRKVYTKLGIGSRRELRNMLASNGNAALPM</sequence>
<dbReference type="Gene3D" id="3.40.50.300">
    <property type="entry name" value="P-loop containing nucleotide triphosphate hydrolases"/>
    <property type="match status" value="1"/>
</dbReference>
<dbReference type="PATRIC" id="fig|37919.13.peg.8396"/>
<evidence type="ECO:0000256" key="2">
    <source>
        <dbReference type="ARBA" id="ARBA00022840"/>
    </source>
</evidence>
<dbReference type="GO" id="GO:0005737">
    <property type="term" value="C:cytoplasm"/>
    <property type="evidence" value="ECO:0007669"/>
    <property type="project" value="TreeGrafter"/>
</dbReference>
<accession>A0A1B1KIX3</accession>
<gene>
    <name evidence="4" type="ORF">R1CP_39825</name>
</gene>
<organism evidence="4 5">
    <name type="scientific">Rhodococcus opacus</name>
    <name type="common">Nocardia opaca</name>
    <dbReference type="NCBI Taxonomy" id="37919"/>
    <lineage>
        <taxon>Bacteria</taxon>
        <taxon>Bacillati</taxon>
        <taxon>Actinomycetota</taxon>
        <taxon>Actinomycetes</taxon>
        <taxon>Mycobacteriales</taxon>
        <taxon>Nocardiaceae</taxon>
        <taxon>Rhodococcus</taxon>
    </lineage>
</organism>
<reference evidence="4 5" key="1">
    <citation type="submission" date="2014-07" db="EMBL/GenBank/DDBJ databases">
        <authorList>
            <person name="Zhang J.E."/>
            <person name="Yang H."/>
            <person name="Guo J."/>
            <person name="Deng Z."/>
            <person name="Luo H."/>
            <person name="Luo M."/>
            <person name="Zhao B."/>
        </authorList>
    </citation>
    <scope>NUCLEOTIDE SEQUENCE [LARGE SCALE GENOMIC DNA]</scope>
    <source>
        <strain evidence="4 5">1CP</strain>
        <plasmid evidence="5">Plasmid pr1cp1</plasmid>
    </source>
</reference>
<dbReference type="InterPro" id="IPR041664">
    <property type="entry name" value="AAA_16"/>
</dbReference>
<evidence type="ECO:0000256" key="1">
    <source>
        <dbReference type="ARBA" id="ARBA00022741"/>
    </source>
</evidence>
<keyword evidence="1" id="KW-0547">Nucleotide-binding</keyword>
<keyword evidence="2" id="KW-0067">ATP-binding</keyword>
<dbReference type="GO" id="GO:0006355">
    <property type="term" value="P:regulation of DNA-templated transcription"/>
    <property type="evidence" value="ECO:0007669"/>
    <property type="project" value="InterPro"/>
</dbReference>
<dbReference type="RefSeq" id="WP_065493799.1">
    <property type="nucleotide sequence ID" value="NZ_CP009112.1"/>
</dbReference>
<dbReference type="AlphaFoldDB" id="A0A1B1KIX3"/>
<dbReference type="SUPFAM" id="SSF46894">
    <property type="entry name" value="C-terminal effector domain of the bipartite response regulators"/>
    <property type="match status" value="1"/>
</dbReference>
<keyword evidence="4" id="KW-0614">Plasmid</keyword>
<dbReference type="Gene3D" id="1.25.40.10">
    <property type="entry name" value="Tetratricopeptide repeat domain"/>
    <property type="match status" value="1"/>
</dbReference>
<protein>
    <submittedName>
        <fullName evidence="4">Transcriptional regulator, LuxR family</fullName>
    </submittedName>
</protein>
<dbReference type="GO" id="GO:0003677">
    <property type="term" value="F:DNA binding"/>
    <property type="evidence" value="ECO:0007669"/>
    <property type="project" value="InterPro"/>
</dbReference>
<dbReference type="Pfam" id="PF13191">
    <property type="entry name" value="AAA_16"/>
    <property type="match status" value="1"/>
</dbReference>
<dbReference type="SUPFAM" id="SSF52540">
    <property type="entry name" value="P-loop containing nucleoside triphosphate hydrolases"/>
    <property type="match status" value="1"/>
</dbReference>
<dbReference type="PANTHER" id="PTHR16305:SF35">
    <property type="entry name" value="TRANSCRIPTIONAL ACTIVATOR DOMAIN"/>
    <property type="match status" value="1"/>
</dbReference>
<dbReference type="Pfam" id="PF00196">
    <property type="entry name" value="GerE"/>
    <property type="match status" value="1"/>
</dbReference>
<dbReference type="SMART" id="SM00421">
    <property type="entry name" value="HTH_LUXR"/>
    <property type="match status" value="1"/>
</dbReference>
<dbReference type="InterPro" id="IPR000792">
    <property type="entry name" value="Tscrpt_reg_LuxR_C"/>
</dbReference>
<evidence type="ECO:0000259" key="3">
    <source>
        <dbReference type="PROSITE" id="PS50043"/>
    </source>
</evidence>
<proteinExistence type="predicted"/>
<name>A0A1B1KIX3_RHOOP</name>
<dbReference type="EMBL" id="CP009112">
    <property type="protein sequence ID" value="ANS32548.1"/>
    <property type="molecule type" value="Genomic_DNA"/>
</dbReference>
<dbReference type="PROSITE" id="PS50043">
    <property type="entry name" value="HTH_LUXR_2"/>
    <property type="match status" value="1"/>
</dbReference>
<dbReference type="Gene3D" id="1.10.10.10">
    <property type="entry name" value="Winged helix-like DNA-binding domain superfamily/Winged helix DNA-binding domain"/>
    <property type="match status" value="1"/>
</dbReference>
<evidence type="ECO:0000313" key="5">
    <source>
        <dbReference type="Proteomes" id="UP000186108"/>
    </source>
</evidence>
<dbReference type="PANTHER" id="PTHR16305">
    <property type="entry name" value="TESTICULAR SOLUBLE ADENYLYL CYCLASE"/>
    <property type="match status" value="1"/>
</dbReference>
<dbReference type="InterPro" id="IPR016032">
    <property type="entry name" value="Sig_transdc_resp-reg_C-effctor"/>
</dbReference>
<dbReference type="CDD" id="cd06170">
    <property type="entry name" value="LuxR_C_like"/>
    <property type="match status" value="1"/>
</dbReference>
<dbReference type="SUPFAM" id="SSF48452">
    <property type="entry name" value="TPR-like"/>
    <property type="match status" value="1"/>
</dbReference>
<evidence type="ECO:0000313" key="4">
    <source>
        <dbReference type="EMBL" id="ANS32548.1"/>
    </source>
</evidence>
<dbReference type="InterPro" id="IPR011990">
    <property type="entry name" value="TPR-like_helical_dom_sf"/>
</dbReference>